<dbReference type="Proteomes" id="UP000243200">
    <property type="component" value="Unassembled WGS sequence"/>
</dbReference>
<gene>
    <name evidence="2" type="primary">PowCR01_000008100</name>
    <name evidence="2" type="ORF">POWCR01_000008100</name>
</gene>
<protein>
    <recommendedName>
        <fullName evidence="4">PIR protein</fullName>
    </recommendedName>
</protein>
<feature type="transmembrane region" description="Helical" evidence="1">
    <location>
        <begin position="287"/>
        <end position="306"/>
    </location>
</feature>
<evidence type="ECO:0000256" key="1">
    <source>
        <dbReference type="SAM" id="Phobius"/>
    </source>
</evidence>
<dbReference type="EMBL" id="FLRJ01000173">
    <property type="protein sequence ID" value="SBT72890.1"/>
    <property type="molecule type" value="Genomic_DNA"/>
</dbReference>
<keyword evidence="1" id="KW-0812">Transmembrane</keyword>
<proteinExistence type="predicted"/>
<dbReference type="VEuPathDB" id="PlasmoDB:POWCR01_000008100"/>
<reference evidence="2 3" key="1">
    <citation type="submission" date="2016-06" db="EMBL/GenBank/DDBJ databases">
        <authorList>
            <consortium name="Pathogen Informatics"/>
        </authorList>
    </citation>
    <scope>NUCLEOTIDE SEQUENCE [LARGE SCALE GENOMIC DNA]</scope>
</reference>
<dbReference type="AlphaFoldDB" id="A0A1C3KGR6"/>
<accession>A0A1C3KGR6</accession>
<dbReference type="OrthoDB" id="10322957at2759"/>
<evidence type="ECO:0000313" key="2">
    <source>
        <dbReference type="EMBL" id="SBT72890.1"/>
    </source>
</evidence>
<evidence type="ECO:0000313" key="3">
    <source>
        <dbReference type="Proteomes" id="UP000243200"/>
    </source>
</evidence>
<organism evidence="2 3">
    <name type="scientific">Plasmodium ovale</name>
    <name type="common">malaria parasite P. ovale</name>
    <dbReference type="NCBI Taxonomy" id="36330"/>
    <lineage>
        <taxon>Eukaryota</taxon>
        <taxon>Sar</taxon>
        <taxon>Alveolata</taxon>
        <taxon>Apicomplexa</taxon>
        <taxon>Aconoidasida</taxon>
        <taxon>Haemosporida</taxon>
        <taxon>Plasmodiidae</taxon>
        <taxon>Plasmodium</taxon>
        <taxon>Plasmodium (Plasmodium)</taxon>
    </lineage>
</organism>
<keyword evidence="1" id="KW-1133">Transmembrane helix</keyword>
<sequence>MNVKILKSSDDTINSIDNIYALKYTINSSEITHLLELFFKNGRIAKIIENIKNFSEEFNKPVDSDNPSFPLVKEEEANYALFNILNKLRRNSLIFEKYSTTINRDIFCKYLNNWLNEKRYSFTLSSDDQRDQMFYDKINQYYTRTSDMKHGINGPCTINQVSYSSAESSILNKLENLCYIRKQLKGINKLQSIKDECLLFYNYMYSTMNSILEIILLKSDKKNINLDNLVKNCSCGISRINDIFTELRCEYENHATGPLNRCTGKEHCRMEVGEDSGDNCNCTYSDIFLSIFFTLIGTLFLSFVLYRFSPFGSSLRSYLIRKKGIRNITEVETPELLLQTDEDTIEQYQNDSLNVTYSSF</sequence>
<evidence type="ECO:0008006" key="4">
    <source>
        <dbReference type="Google" id="ProtNLM"/>
    </source>
</evidence>
<keyword evidence="1" id="KW-0472">Membrane</keyword>
<dbReference type="VEuPathDB" id="PlasmoDB:PocGH01_00064600"/>
<name>A0A1C3KGR6_PLAOA</name>